<dbReference type="InterPro" id="IPR016024">
    <property type="entry name" value="ARM-type_fold"/>
</dbReference>
<evidence type="ECO:0000313" key="2">
    <source>
        <dbReference type="Proteomes" id="UP001501444"/>
    </source>
</evidence>
<protein>
    <recommendedName>
        <fullName evidence="3">HEAT repeat domain-containing protein</fullName>
    </recommendedName>
</protein>
<proteinExistence type="predicted"/>
<evidence type="ECO:0000313" key="1">
    <source>
        <dbReference type="EMBL" id="GAA2362181.1"/>
    </source>
</evidence>
<dbReference type="Gene3D" id="1.25.10.10">
    <property type="entry name" value="Leucine-rich Repeat Variant"/>
    <property type="match status" value="1"/>
</dbReference>
<dbReference type="Proteomes" id="UP001501444">
    <property type="component" value="Unassembled WGS sequence"/>
</dbReference>
<keyword evidence="2" id="KW-1185">Reference proteome</keyword>
<sequence>MDVIPGLDRVAWASLHGTYRSAEDLPGQIEALRSPDSGVRREALHKLSDAVVHQGTRWQVSAHVVPFLAWLVDDPATADRGDLMALLRHVGLGPRDDGDLPFDPDTAFARFGGQTVTEEQEAMVIERVYYLEDQFDDDWVDVADACAEKWDADAYWAAAAHVEAYRRWLADDDPEVAAPAAELLAWFPAAGPTMAALLSADRDDAVRASANLALAHLGVPSAATVERMTSLLDHGSFMVRITAAVTLAYSTGERLPDRALSILIHAKEHEELPEFPPGWRQRAQRGYVALALQRLGLG</sequence>
<dbReference type="InterPro" id="IPR011989">
    <property type="entry name" value="ARM-like"/>
</dbReference>
<comment type="caution">
    <text evidence="1">The sequence shown here is derived from an EMBL/GenBank/DDBJ whole genome shotgun (WGS) entry which is preliminary data.</text>
</comment>
<evidence type="ECO:0008006" key="3">
    <source>
        <dbReference type="Google" id="ProtNLM"/>
    </source>
</evidence>
<dbReference type="RefSeq" id="WP_344615725.1">
    <property type="nucleotide sequence ID" value="NZ_BAAARV010000053.1"/>
</dbReference>
<dbReference type="EMBL" id="BAAARV010000053">
    <property type="protein sequence ID" value="GAA2362181.1"/>
    <property type="molecule type" value="Genomic_DNA"/>
</dbReference>
<reference evidence="1 2" key="1">
    <citation type="journal article" date="2019" name="Int. J. Syst. Evol. Microbiol.">
        <title>The Global Catalogue of Microorganisms (GCM) 10K type strain sequencing project: providing services to taxonomists for standard genome sequencing and annotation.</title>
        <authorList>
            <consortium name="The Broad Institute Genomics Platform"/>
            <consortium name="The Broad Institute Genome Sequencing Center for Infectious Disease"/>
            <person name="Wu L."/>
            <person name="Ma J."/>
        </authorList>
    </citation>
    <scope>NUCLEOTIDE SEQUENCE [LARGE SCALE GENOMIC DNA]</scope>
    <source>
        <strain evidence="1 2">JCM 3272</strain>
    </source>
</reference>
<dbReference type="SUPFAM" id="SSF48371">
    <property type="entry name" value="ARM repeat"/>
    <property type="match status" value="1"/>
</dbReference>
<gene>
    <name evidence="1" type="ORF">GCM10010170_058160</name>
</gene>
<organism evidence="1 2">
    <name type="scientific">Dactylosporangium salmoneum</name>
    <dbReference type="NCBI Taxonomy" id="53361"/>
    <lineage>
        <taxon>Bacteria</taxon>
        <taxon>Bacillati</taxon>
        <taxon>Actinomycetota</taxon>
        <taxon>Actinomycetes</taxon>
        <taxon>Micromonosporales</taxon>
        <taxon>Micromonosporaceae</taxon>
        <taxon>Dactylosporangium</taxon>
    </lineage>
</organism>
<name>A0ABN3GWM6_9ACTN</name>
<accession>A0ABN3GWM6</accession>